<dbReference type="AlphaFoldDB" id="A0A1Y2DYF3"/>
<evidence type="ECO:0000313" key="2">
    <source>
        <dbReference type="EMBL" id="ORY64283.1"/>
    </source>
</evidence>
<proteinExistence type="predicted"/>
<dbReference type="OrthoDB" id="5419928at2759"/>
<dbReference type="EMBL" id="MCFJ01000007">
    <property type="protein sequence ID" value="ORY64283.1"/>
    <property type="molecule type" value="Genomic_DNA"/>
</dbReference>
<dbReference type="Proteomes" id="UP000193689">
    <property type="component" value="Unassembled WGS sequence"/>
</dbReference>
<evidence type="ECO:0000313" key="3">
    <source>
        <dbReference type="Proteomes" id="UP000193689"/>
    </source>
</evidence>
<name>A0A1Y2DYF3_9PEZI</name>
<keyword evidence="3" id="KW-1185">Reference proteome</keyword>
<sequence length="377" mass="42339">MLSGPKRLTLTNSILNAKNSRQRANRGLDGGEFAEYVEEAKLRLTRNGFTRSFELDEEPQRQDKLTTWIEYLDFEYAWYEWHARSVKLEQQVYDDAWEKLVDEGVLRPHETDVSKIDLASQRLNERLEAQKAVESAKLAATSVYAWAQSARQDRSSEQEDAGGRIHAAKERLDLIRRRNELIGEVVEKQRGLTSEPRELNEAQESNVGTHARRGTKRRLEGFKNGASGSKRRKQNNEEPTSDCESAGAKYAHFEDAADDTRTPKRSGGGVQAPATQHGTSAISQSSSSPASGLRVLGQDDRSSYNELLVNDTTSKHCKKKREEIKTIPCPPQLKPVRGRKASSITVNPAKLTAPMLRRISRIAERAGKVKNSGGHFW</sequence>
<reference evidence="2 3" key="1">
    <citation type="submission" date="2016-07" db="EMBL/GenBank/DDBJ databases">
        <title>Pervasive Adenine N6-methylation of Active Genes in Fungi.</title>
        <authorList>
            <consortium name="DOE Joint Genome Institute"/>
            <person name="Mondo S.J."/>
            <person name="Dannebaum R.O."/>
            <person name="Kuo R.C."/>
            <person name="Labutti K."/>
            <person name="Haridas S."/>
            <person name="Kuo A."/>
            <person name="Salamov A."/>
            <person name="Ahrendt S.R."/>
            <person name="Lipzen A."/>
            <person name="Sullivan W."/>
            <person name="Andreopoulos W.B."/>
            <person name="Clum A."/>
            <person name="Lindquist E."/>
            <person name="Daum C."/>
            <person name="Ramamoorthy G.K."/>
            <person name="Gryganskyi A."/>
            <person name="Culley D."/>
            <person name="Magnuson J.K."/>
            <person name="James T.Y."/>
            <person name="O'Malley M.A."/>
            <person name="Stajich J.E."/>
            <person name="Spatafora J.W."/>
            <person name="Visel A."/>
            <person name="Grigoriev I.V."/>
        </authorList>
    </citation>
    <scope>NUCLEOTIDE SEQUENCE [LARGE SCALE GENOMIC DNA]</scope>
    <source>
        <strain evidence="2 3">CBS 129021</strain>
    </source>
</reference>
<gene>
    <name evidence="2" type="ORF">BCR38DRAFT_515302</name>
</gene>
<comment type="caution">
    <text evidence="2">The sequence shown here is derived from an EMBL/GenBank/DDBJ whole genome shotgun (WGS) entry which is preliminary data.</text>
</comment>
<dbReference type="InParanoid" id="A0A1Y2DYF3"/>
<evidence type="ECO:0000256" key="1">
    <source>
        <dbReference type="SAM" id="MobiDB-lite"/>
    </source>
</evidence>
<dbReference type="STRING" id="1141098.A0A1Y2DYF3"/>
<protein>
    <submittedName>
        <fullName evidence="2">Uncharacterized protein</fullName>
    </submittedName>
</protein>
<feature type="region of interest" description="Disordered" evidence="1">
    <location>
        <begin position="189"/>
        <end position="296"/>
    </location>
</feature>
<feature type="compositionally biased region" description="Basic and acidic residues" evidence="1">
    <location>
        <begin position="251"/>
        <end position="262"/>
    </location>
</feature>
<organism evidence="2 3">
    <name type="scientific">Pseudomassariella vexata</name>
    <dbReference type="NCBI Taxonomy" id="1141098"/>
    <lineage>
        <taxon>Eukaryota</taxon>
        <taxon>Fungi</taxon>
        <taxon>Dikarya</taxon>
        <taxon>Ascomycota</taxon>
        <taxon>Pezizomycotina</taxon>
        <taxon>Sordariomycetes</taxon>
        <taxon>Xylariomycetidae</taxon>
        <taxon>Amphisphaeriales</taxon>
        <taxon>Pseudomassariaceae</taxon>
        <taxon>Pseudomassariella</taxon>
    </lineage>
</organism>
<accession>A0A1Y2DYF3</accession>
<dbReference type="RefSeq" id="XP_040715697.1">
    <property type="nucleotide sequence ID" value="XM_040865081.1"/>
</dbReference>
<feature type="compositionally biased region" description="Low complexity" evidence="1">
    <location>
        <begin position="280"/>
        <end position="291"/>
    </location>
</feature>
<dbReference type="GeneID" id="63781293"/>
<feature type="compositionally biased region" description="Basic and acidic residues" evidence="1">
    <location>
        <begin position="189"/>
        <end position="200"/>
    </location>
</feature>